<reference evidence="11" key="1">
    <citation type="submission" date="2025-08" db="UniProtKB">
        <authorList>
            <consortium name="RefSeq"/>
        </authorList>
    </citation>
    <scope>IDENTIFICATION</scope>
    <source>
        <tissue evidence="11">Fruit stalk</tissue>
    </source>
</reference>
<keyword evidence="2" id="KW-0723">Serine/threonine-protein kinase</keyword>
<dbReference type="GO" id="GO:0005524">
    <property type="term" value="F:ATP binding"/>
    <property type="evidence" value="ECO:0007669"/>
    <property type="project" value="UniProtKB-KW"/>
</dbReference>
<evidence type="ECO:0000256" key="4">
    <source>
        <dbReference type="ARBA" id="ARBA00022741"/>
    </source>
</evidence>
<organism evidence="10 11">
    <name type="scientific">Durio zibethinus</name>
    <name type="common">Durian</name>
    <dbReference type="NCBI Taxonomy" id="66656"/>
    <lineage>
        <taxon>Eukaryota</taxon>
        <taxon>Viridiplantae</taxon>
        <taxon>Streptophyta</taxon>
        <taxon>Embryophyta</taxon>
        <taxon>Tracheophyta</taxon>
        <taxon>Spermatophyta</taxon>
        <taxon>Magnoliopsida</taxon>
        <taxon>eudicotyledons</taxon>
        <taxon>Gunneridae</taxon>
        <taxon>Pentapetalae</taxon>
        <taxon>rosids</taxon>
        <taxon>malvids</taxon>
        <taxon>Malvales</taxon>
        <taxon>Malvaceae</taxon>
        <taxon>Helicteroideae</taxon>
        <taxon>Durio</taxon>
    </lineage>
</organism>
<dbReference type="SUPFAM" id="SSF56112">
    <property type="entry name" value="Protein kinase-like (PK-like)"/>
    <property type="match status" value="2"/>
</dbReference>
<dbReference type="InterPro" id="IPR000719">
    <property type="entry name" value="Prot_kinase_dom"/>
</dbReference>
<dbReference type="InterPro" id="IPR001245">
    <property type="entry name" value="Ser-Thr/Tyr_kinase_cat_dom"/>
</dbReference>
<dbReference type="Proteomes" id="UP000515121">
    <property type="component" value="Unplaced"/>
</dbReference>
<dbReference type="GeneID" id="111288877"/>
<evidence type="ECO:0000256" key="3">
    <source>
        <dbReference type="ARBA" id="ARBA00022679"/>
    </source>
</evidence>
<keyword evidence="3" id="KW-0808">Transferase</keyword>
<dbReference type="PANTHER" id="PTHR27002:SF1101">
    <property type="entry name" value="RECEPTOR-LIKE SERINE_THREONINE-PROTEIN KINASE"/>
    <property type="match status" value="1"/>
</dbReference>
<evidence type="ECO:0000256" key="7">
    <source>
        <dbReference type="ARBA" id="ARBA00047899"/>
    </source>
</evidence>
<dbReference type="InterPro" id="IPR011009">
    <property type="entry name" value="Kinase-like_dom_sf"/>
</dbReference>
<dbReference type="OrthoDB" id="4062651at2759"/>
<keyword evidence="10" id="KW-1185">Reference proteome</keyword>
<dbReference type="PROSITE" id="PS50011">
    <property type="entry name" value="PROTEIN_KINASE_DOM"/>
    <property type="match status" value="1"/>
</dbReference>
<dbReference type="KEGG" id="dzi:111288877"/>
<accession>A0A6P5Y573</accession>
<evidence type="ECO:0000256" key="5">
    <source>
        <dbReference type="ARBA" id="ARBA00022777"/>
    </source>
</evidence>
<dbReference type="GO" id="GO:0005886">
    <property type="term" value="C:plasma membrane"/>
    <property type="evidence" value="ECO:0007669"/>
    <property type="project" value="TreeGrafter"/>
</dbReference>
<feature type="domain" description="Protein kinase" evidence="9">
    <location>
        <begin position="1"/>
        <end position="302"/>
    </location>
</feature>
<evidence type="ECO:0000259" key="9">
    <source>
        <dbReference type="PROSITE" id="PS50011"/>
    </source>
</evidence>
<dbReference type="FunFam" id="1.10.510.10:FF:001023">
    <property type="entry name" value="Os07g0541700 protein"/>
    <property type="match status" value="2"/>
</dbReference>
<comment type="catalytic activity">
    <reaction evidence="7">
        <text>L-threonyl-[protein] + ATP = O-phospho-L-threonyl-[protein] + ADP + H(+)</text>
        <dbReference type="Rhea" id="RHEA:46608"/>
        <dbReference type="Rhea" id="RHEA-COMP:11060"/>
        <dbReference type="Rhea" id="RHEA-COMP:11605"/>
        <dbReference type="ChEBI" id="CHEBI:15378"/>
        <dbReference type="ChEBI" id="CHEBI:30013"/>
        <dbReference type="ChEBI" id="CHEBI:30616"/>
        <dbReference type="ChEBI" id="CHEBI:61977"/>
        <dbReference type="ChEBI" id="CHEBI:456216"/>
        <dbReference type="EC" id="2.7.11.1"/>
    </reaction>
</comment>
<evidence type="ECO:0000313" key="10">
    <source>
        <dbReference type="Proteomes" id="UP000515121"/>
    </source>
</evidence>
<dbReference type="AlphaFoldDB" id="A0A6P5Y573"/>
<dbReference type="RefSeq" id="XP_022735565.1">
    <property type="nucleotide sequence ID" value="XM_022879830.1"/>
</dbReference>
<evidence type="ECO:0000256" key="2">
    <source>
        <dbReference type="ARBA" id="ARBA00022527"/>
    </source>
</evidence>
<dbReference type="EC" id="2.7.11.1" evidence="1"/>
<name>A0A6P5Y573_DURZI</name>
<dbReference type="Pfam" id="PF07714">
    <property type="entry name" value="PK_Tyr_Ser-Thr"/>
    <property type="match status" value="2"/>
</dbReference>
<keyword evidence="4" id="KW-0547">Nucleotide-binding</keyword>
<keyword evidence="5" id="KW-0418">Kinase</keyword>
<evidence type="ECO:0000256" key="8">
    <source>
        <dbReference type="ARBA" id="ARBA00048679"/>
    </source>
</evidence>
<evidence type="ECO:0000256" key="6">
    <source>
        <dbReference type="ARBA" id="ARBA00022840"/>
    </source>
</evidence>
<dbReference type="GO" id="GO:0004674">
    <property type="term" value="F:protein serine/threonine kinase activity"/>
    <property type="evidence" value="ECO:0007669"/>
    <property type="project" value="UniProtKB-KW"/>
</dbReference>
<gene>
    <name evidence="11" type="primary">LOC111288877</name>
</gene>
<sequence>MNAYLADQTRRQVLNWSRRFQIICGIARGLLYLHLDFRLSSIHRDQKASNVLLDSKMNSEISDFGTARTFGGDQTEANTNRVFGTFFGILLLEIISGRRTREFYHPNHSGNLIEQAWSLWKEGGPLDLDDDFLVDISMNAYLADQTRRQVLNWSKRFQIICGIARGLLYLHLDSRLSSIHRDRKASNVLLDSKMNSEISDFGTARTFGGDQTEANTNRVVGTYFGILLLEIISGRRTRRFCHPNHSGNLIEQAWSLWAEGGPLDLDDDFLVDIGNLSEVFQCIDISLLRVQQHPEDRPSMSS</sequence>
<dbReference type="Gene3D" id="1.10.510.10">
    <property type="entry name" value="Transferase(Phosphotransferase) domain 1"/>
    <property type="match status" value="3"/>
</dbReference>
<keyword evidence="6" id="KW-0067">ATP-binding</keyword>
<proteinExistence type="predicted"/>
<protein>
    <recommendedName>
        <fullName evidence="1">non-specific serine/threonine protein kinase</fullName>
        <ecNumber evidence="1">2.7.11.1</ecNumber>
    </recommendedName>
</protein>
<evidence type="ECO:0000256" key="1">
    <source>
        <dbReference type="ARBA" id="ARBA00012513"/>
    </source>
</evidence>
<comment type="catalytic activity">
    <reaction evidence="8">
        <text>L-seryl-[protein] + ATP = O-phospho-L-seryl-[protein] + ADP + H(+)</text>
        <dbReference type="Rhea" id="RHEA:17989"/>
        <dbReference type="Rhea" id="RHEA-COMP:9863"/>
        <dbReference type="Rhea" id="RHEA-COMP:11604"/>
        <dbReference type="ChEBI" id="CHEBI:15378"/>
        <dbReference type="ChEBI" id="CHEBI:29999"/>
        <dbReference type="ChEBI" id="CHEBI:30616"/>
        <dbReference type="ChEBI" id="CHEBI:83421"/>
        <dbReference type="ChEBI" id="CHEBI:456216"/>
        <dbReference type="EC" id="2.7.11.1"/>
    </reaction>
</comment>
<dbReference type="PANTHER" id="PTHR27002">
    <property type="entry name" value="RECEPTOR-LIKE SERINE/THREONINE-PROTEIN KINASE SD1-8"/>
    <property type="match status" value="1"/>
</dbReference>
<evidence type="ECO:0000313" key="11">
    <source>
        <dbReference type="RefSeq" id="XP_022735565.1"/>
    </source>
</evidence>